<organism evidence="1">
    <name type="scientific">marine sediment metagenome</name>
    <dbReference type="NCBI Taxonomy" id="412755"/>
    <lineage>
        <taxon>unclassified sequences</taxon>
        <taxon>metagenomes</taxon>
        <taxon>ecological metagenomes</taxon>
    </lineage>
</organism>
<proteinExistence type="predicted"/>
<evidence type="ECO:0000313" key="1">
    <source>
        <dbReference type="EMBL" id="KKM70325.1"/>
    </source>
</evidence>
<sequence>MFIKIDDFAFANLDFVPDKIRKNVKEFSDYIDYWAIDFDYQDDIFQNMWQSFRTHHNRELETQKTYTYENPGHYKVYIKVIDIFGNDCNYLFEVDVK</sequence>
<gene>
    <name evidence="1" type="ORF">LCGC14_1441880</name>
</gene>
<reference evidence="1" key="1">
    <citation type="journal article" date="2015" name="Nature">
        <title>Complex archaea that bridge the gap between prokaryotes and eukaryotes.</title>
        <authorList>
            <person name="Spang A."/>
            <person name="Saw J.H."/>
            <person name="Jorgensen S.L."/>
            <person name="Zaremba-Niedzwiedzka K."/>
            <person name="Martijn J."/>
            <person name="Lind A.E."/>
            <person name="van Eijk R."/>
            <person name="Schleper C."/>
            <person name="Guy L."/>
            <person name="Ettema T.J."/>
        </authorList>
    </citation>
    <scope>NUCLEOTIDE SEQUENCE</scope>
</reference>
<dbReference type="EMBL" id="LAZR01009839">
    <property type="protein sequence ID" value="KKM70325.1"/>
    <property type="molecule type" value="Genomic_DNA"/>
</dbReference>
<dbReference type="AlphaFoldDB" id="A0A0F9M119"/>
<comment type="caution">
    <text evidence="1">The sequence shown here is derived from an EMBL/GenBank/DDBJ whole genome shotgun (WGS) entry which is preliminary data.</text>
</comment>
<evidence type="ECO:0008006" key="2">
    <source>
        <dbReference type="Google" id="ProtNLM"/>
    </source>
</evidence>
<protein>
    <recommendedName>
        <fullName evidence="2">PKD domain-containing protein</fullName>
    </recommendedName>
</protein>
<accession>A0A0F9M119</accession>
<name>A0A0F9M119_9ZZZZ</name>